<organism evidence="1 2">
    <name type="scientific">Vibrio tapetis subsp. tapetis</name>
    <dbReference type="NCBI Taxonomy" id="1671868"/>
    <lineage>
        <taxon>Bacteria</taxon>
        <taxon>Pseudomonadati</taxon>
        <taxon>Pseudomonadota</taxon>
        <taxon>Gammaproteobacteria</taxon>
        <taxon>Vibrionales</taxon>
        <taxon>Vibrionaceae</taxon>
        <taxon>Vibrio</taxon>
    </lineage>
</organism>
<dbReference type="KEGG" id="vta:A2119"/>
<dbReference type="AlphaFoldDB" id="A0A2N8ZDY6"/>
<proteinExistence type="predicted"/>
<dbReference type="Proteomes" id="UP000235828">
    <property type="component" value="Chromosome A"/>
</dbReference>
<accession>A0A2N8ZDY6</accession>
<keyword evidence="2" id="KW-1185">Reference proteome</keyword>
<evidence type="ECO:0000313" key="2">
    <source>
        <dbReference type="Proteomes" id="UP000235828"/>
    </source>
</evidence>
<reference evidence="1 2" key="1">
    <citation type="submission" date="2017-10" db="EMBL/GenBank/DDBJ databases">
        <authorList>
            <person name="Banno H."/>
            <person name="Chua N.-H."/>
        </authorList>
    </citation>
    <scope>NUCLEOTIDE SEQUENCE [LARGE SCALE GENOMIC DNA]</scope>
    <source>
        <strain evidence="1">Vibrio tapetis CECT4600</strain>
    </source>
</reference>
<evidence type="ECO:0000313" key="1">
    <source>
        <dbReference type="EMBL" id="SON50098.1"/>
    </source>
</evidence>
<dbReference type="EMBL" id="LT960611">
    <property type="protein sequence ID" value="SON50098.1"/>
    <property type="molecule type" value="Genomic_DNA"/>
</dbReference>
<protein>
    <submittedName>
        <fullName evidence="1">Uncharacterized protein</fullName>
    </submittedName>
</protein>
<sequence length="92" mass="10741">MPSILFTSSRNGDGNLTALICTLYKSVDCSQSKAELLVNENFQYVSQYINNESSNPFNHLSPIQRLLLYFAYMLIITTQRLQFYEFFRSLRI</sequence>
<name>A0A2N8ZDY6_9VIBR</name>
<gene>
    <name evidence="1" type="ORF">VTAP4600_A2119</name>
</gene>